<dbReference type="Pfam" id="PF13525">
    <property type="entry name" value="YfiO"/>
    <property type="match status" value="1"/>
</dbReference>
<dbReference type="GO" id="GO:1990063">
    <property type="term" value="C:Bam protein complex"/>
    <property type="evidence" value="ECO:0007669"/>
    <property type="project" value="TreeGrafter"/>
</dbReference>
<evidence type="ECO:0000256" key="6">
    <source>
        <dbReference type="HAMAP-Rule" id="MF_00922"/>
    </source>
</evidence>
<dbReference type="PANTHER" id="PTHR37423:SF1">
    <property type="entry name" value="OUTER MEMBRANE PROTEIN ASSEMBLY FACTOR BAMD"/>
    <property type="match status" value="1"/>
</dbReference>
<feature type="signal peptide" evidence="6">
    <location>
        <begin position="1"/>
        <end position="21"/>
    </location>
</feature>
<name>A0A094ISR2_9GAMM</name>
<reference evidence="8 9" key="1">
    <citation type="submission" date="2014-06" db="EMBL/GenBank/DDBJ databases">
        <title>The draft genome sequence of Idiomarina salinarum ISL-52.</title>
        <authorList>
            <person name="Du J."/>
            <person name="Shao Z."/>
        </authorList>
    </citation>
    <scope>NUCLEOTIDE SEQUENCE [LARGE SCALE GENOMIC DNA]</scope>
    <source>
        <strain evidence="8 9">ISL-52</strain>
    </source>
</reference>
<evidence type="ECO:0000256" key="2">
    <source>
        <dbReference type="ARBA" id="ARBA00023136"/>
    </source>
</evidence>
<feature type="domain" description="Outer membrane lipoprotein BamD-like" evidence="7">
    <location>
        <begin position="33"/>
        <end position="236"/>
    </location>
</feature>
<comment type="caution">
    <text evidence="8">The sequence shown here is derived from an EMBL/GenBank/DDBJ whole genome shotgun (WGS) entry which is preliminary data.</text>
</comment>
<evidence type="ECO:0000259" key="7">
    <source>
        <dbReference type="Pfam" id="PF13525"/>
    </source>
</evidence>
<dbReference type="AlphaFoldDB" id="A0A094ISR2"/>
<proteinExistence type="inferred from homology"/>
<dbReference type="InterPro" id="IPR017689">
    <property type="entry name" value="BamD"/>
</dbReference>
<keyword evidence="3" id="KW-0564">Palmitate</keyword>
<dbReference type="HAMAP" id="MF_00922">
    <property type="entry name" value="OM_assembly_BamD"/>
    <property type="match status" value="1"/>
</dbReference>
<dbReference type="eggNOG" id="COG4105">
    <property type="taxonomic scope" value="Bacteria"/>
</dbReference>
<evidence type="ECO:0000313" key="9">
    <source>
        <dbReference type="Proteomes" id="UP000054363"/>
    </source>
</evidence>
<dbReference type="InterPro" id="IPR011990">
    <property type="entry name" value="TPR-like_helical_dom_sf"/>
</dbReference>
<keyword evidence="5" id="KW-0449">Lipoprotein</keyword>
<dbReference type="PANTHER" id="PTHR37423">
    <property type="entry name" value="SOLUBLE LYTIC MUREIN TRANSGLYCOSYLASE-RELATED"/>
    <property type="match status" value="1"/>
</dbReference>
<dbReference type="GO" id="GO:0043165">
    <property type="term" value="P:Gram-negative-bacterium-type cell outer membrane assembly"/>
    <property type="evidence" value="ECO:0007669"/>
    <property type="project" value="UniProtKB-UniRule"/>
</dbReference>
<keyword evidence="9" id="KW-1185">Reference proteome</keyword>
<comment type="subcellular location">
    <subcellularLocation>
        <location evidence="6">Cell outer membrane</location>
    </subcellularLocation>
</comment>
<dbReference type="STRING" id="435908.IDSA_11570"/>
<evidence type="ECO:0000313" key="8">
    <source>
        <dbReference type="EMBL" id="KFZ30192.1"/>
    </source>
</evidence>
<dbReference type="CDD" id="cd15830">
    <property type="entry name" value="BamD"/>
    <property type="match status" value="1"/>
</dbReference>
<gene>
    <name evidence="6" type="primary">bamD</name>
    <name evidence="8" type="ORF">IDSA_11570</name>
</gene>
<comment type="similarity">
    <text evidence="6">Belongs to the BamD family.</text>
</comment>
<accession>A0A094ISR2</accession>
<protein>
    <recommendedName>
        <fullName evidence="6">Outer membrane protein assembly factor BamD</fullName>
    </recommendedName>
</protein>
<dbReference type="Gene3D" id="1.25.40.10">
    <property type="entry name" value="Tetratricopeptide repeat domain"/>
    <property type="match status" value="1"/>
</dbReference>
<dbReference type="Proteomes" id="UP000054363">
    <property type="component" value="Unassembled WGS sequence"/>
</dbReference>
<dbReference type="EMBL" id="JPER01000008">
    <property type="protein sequence ID" value="KFZ30192.1"/>
    <property type="molecule type" value="Genomic_DNA"/>
</dbReference>
<dbReference type="SUPFAM" id="SSF48452">
    <property type="entry name" value="TPR-like"/>
    <property type="match status" value="1"/>
</dbReference>
<organism evidence="8 9">
    <name type="scientific">Pseudidiomarina salinarum</name>
    <dbReference type="NCBI Taxonomy" id="435908"/>
    <lineage>
        <taxon>Bacteria</taxon>
        <taxon>Pseudomonadati</taxon>
        <taxon>Pseudomonadota</taxon>
        <taxon>Gammaproteobacteria</taxon>
        <taxon>Alteromonadales</taxon>
        <taxon>Idiomarinaceae</taxon>
        <taxon>Pseudidiomarina</taxon>
    </lineage>
</organism>
<keyword evidence="2 6" id="KW-0472">Membrane</keyword>
<evidence type="ECO:0000256" key="5">
    <source>
        <dbReference type="ARBA" id="ARBA00023288"/>
    </source>
</evidence>
<feature type="chain" id="PRO_5008983099" description="Outer membrane protein assembly factor BamD" evidence="6">
    <location>
        <begin position="22"/>
        <end position="251"/>
    </location>
</feature>
<dbReference type="InterPro" id="IPR039565">
    <property type="entry name" value="BamD-like"/>
</dbReference>
<dbReference type="GO" id="GO:0051205">
    <property type="term" value="P:protein insertion into membrane"/>
    <property type="evidence" value="ECO:0007669"/>
    <property type="project" value="UniProtKB-UniRule"/>
</dbReference>
<dbReference type="OrthoDB" id="9779191at2"/>
<dbReference type="RefSeq" id="WP_034776984.1">
    <property type="nucleotide sequence ID" value="NZ_JPER01000008.1"/>
</dbReference>
<dbReference type="NCBIfam" id="TIGR03302">
    <property type="entry name" value="OM_YfiO"/>
    <property type="match status" value="1"/>
</dbReference>
<evidence type="ECO:0000256" key="1">
    <source>
        <dbReference type="ARBA" id="ARBA00022729"/>
    </source>
</evidence>
<comment type="function">
    <text evidence="6">Part of the outer membrane protein assembly complex, which is involved in assembly and insertion of beta-barrel proteins into the outer membrane.</text>
</comment>
<keyword evidence="1 6" id="KW-0732">Signal</keyword>
<evidence type="ECO:0000256" key="4">
    <source>
        <dbReference type="ARBA" id="ARBA00023237"/>
    </source>
</evidence>
<sequence precursor="true">MKLRIILACLASIYLSGCSGTPENTTAVEPLNDAQATYERARNNIAAGNFSTAAQTLQAMSTRYPFGPLAHQVQLDLIYVYYKLADIDKALAAVDRFSRLNPNHQDIDYVLYMRGLINQRADYNAIQELAGIDRADRDPSKAKEAFNDFAQLLRRFPDSKYAADARQRMVGIKSRLAQYELSVAEYYMKREAYLAAANRGKYVLEYYSDTPEAEKALGIMANSYGRLNLTDLRDSALATLRQNFPDSSYLR</sequence>
<evidence type="ECO:0000256" key="3">
    <source>
        <dbReference type="ARBA" id="ARBA00023139"/>
    </source>
</evidence>
<keyword evidence="4 6" id="KW-0998">Cell outer membrane</keyword>
<comment type="subunit">
    <text evidence="6">Part of the Bam complex.</text>
</comment>